<comment type="caution">
    <text evidence="2">The sequence shown here is derived from an EMBL/GenBank/DDBJ whole genome shotgun (WGS) entry which is preliminary data.</text>
</comment>
<feature type="chain" id="PRO_5012517498" description="PKD domain-containing protein" evidence="1">
    <location>
        <begin position="27"/>
        <end position="296"/>
    </location>
</feature>
<dbReference type="AlphaFoldDB" id="A0A2A4WX44"/>
<keyword evidence="1" id="KW-0732">Signal</keyword>
<dbReference type="Proteomes" id="UP000218767">
    <property type="component" value="Unassembled WGS sequence"/>
</dbReference>
<dbReference type="EMBL" id="NVUL01000085">
    <property type="protein sequence ID" value="PCI75012.1"/>
    <property type="molecule type" value="Genomic_DNA"/>
</dbReference>
<protein>
    <recommendedName>
        <fullName evidence="4">PKD domain-containing protein</fullName>
    </recommendedName>
</protein>
<name>A0A2A4WX44_9GAMM</name>
<proteinExistence type="predicted"/>
<evidence type="ECO:0000313" key="3">
    <source>
        <dbReference type="Proteomes" id="UP000218767"/>
    </source>
</evidence>
<evidence type="ECO:0000256" key="1">
    <source>
        <dbReference type="SAM" id="SignalP"/>
    </source>
</evidence>
<gene>
    <name evidence="2" type="ORF">COB20_13860</name>
</gene>
<evidence type="ECO:0000313" key="2">
    <source>
        <dbReference type="EMBL" id="PCI75012.1"/>
    </source>
</evidence>
<organism evidence="2 3">
    <name type="scientific">SAR86 cluster bacterium</name>
    <dbReference type="NCBI Taxonomy" id="2030880"/>
    <lineage>
        <taxon>Bacteria</taxon>
        <taxon>Pseudomonadati</taxon>
        <taxon>Pseudomonadota</taxon>
        <taxon>Gammaproteobacteria</taxon>
        <taxon>SAR86 cluster</taxon>
    </lineage>
</organism>
<reference evidence="3" key="1">
    <citation type="submission" date="2017-08" db="EMBL/GenBank/DDBJ databases">
        <title>A dynamic microbial community with high functional redundancy inhabits the cold, oxic subseafloor aquifer.</title>
        <authorList>
            <person name="Tully B.J."/>
            <person name="Wheat C.G."/>
            <person name="Glazer B.T."/>
            <person name="Huber J.A."/>
        </authorList>
    </citation>
    <scope>NUCLEOTIDE SEQUENCE [LARGE SCALE GENOMIC DNA]</scope>
</reference>
<accession>A0A2A4WX44</accession>
<sequence>MNKLMSTLCNLTLVLSGLLVATTVQAQGTPLAVELLPLGKDIGIGAGQTVTPAYEGWYENEDGTIAVSFGYYNRNTREVLDIPIGSANRILGLSAGEANQGQPTRFETGRHWGVFTVNIPADSTDKPVWHLENQGKTFHIPANLSSDYVIDAIAGDANGNFPPELRFQEDGAIGHGPAGITLGPLQTKVGEPVSIDVWASDDGKISGVAGMFMMRPGFTPPVNVAWFKHQGPGEVEFSEPEARVPGDGGQTNTEVTFSTAGDYLLRVRVTDIAGPEMSGHSQCCWTNSFVKVSVTN</sequence>
<feature type="signal peptide" evidence="1">
    <location>
        <begin position="1"/>
        <end position="26"/>
    </location>
</feature>
<evidence type="ECO:0008006" key="4">
    <source>
        <dbReference type="Google" id="ProtNLM"/>
    </source>
</evidence>